<evidence type="ECO:0000256" key="1">
    <source>
        <dbReference type="ARBA" id="ARBA00008428"/>
    </source>
</evidence>
<keyword evidence="10" id="KW-0651">Protein splicing</keyword>
<dbReference type="InterPro" id="IPR007693">
    <property type="entry name" value="DNA_helicase_DnaB-like_N"/>
</dbReference>
<dbReference type="GO" id="GO:0016539">
    <property type="term" value="P:intein-mediated protein splicing"/>
    <property type="evidence" value="ECO:0007669"/>
    <property type="project" value="InterPro"/>
</dbReference>
<evidence type="ECO:0000256" key="15">
    <source>
        <dbReference type="NCBIfam" id="TIGR00665"/>
    </source>
</evidence>
<dbReference type="SMART" id="SM00305">
    <property type="entry name" value="HintC"/>
    <property type="match status" value="1"/>
</dbReference>
<evidence type="ECO:0000256" key="4">
    <source>
        <dbReference type="ARBA" id="ARBA00022737"/>
    </source>
</evidence>
<dbReference type="PRINTS" id="PR00379">
    <property type="entry name" value="INTEIN"/>
</dbReference>
<dbReference type="GO" id="GO:0016787">
    <property type="term" value="F:hydrolase activity"/>
    <property type="evidence" value="ECO:0007669"/>
    <property type="project" value="UniProtKB-KW"/>
</dbReference>
<evidence type="ECO:0000259" key="19">
    <source>
        <dbReference type="PROSITE" id="PS51199"/>
    </source>
</evidence>
<keyword evidence="7 16" id="KW-0347">Helicase</keyword>
<evidence type="ECO:0000256" key="9">
    <source>
        <dbReference type="ARBA" id="ARBA00022840"/>
    </source>
</evidence>
<dbReference type="GO" id="GO:1990077">
    <property type="term" value="C:primosome complex"/>
    <property type="evidence" value="ECO:0007669"/>
    <property type="project" value="UniProtKB-UniRule"/>
</dbReference>
<evidence type="ECO:0000256" key="6">
    <source>
        <dbReference type="ARBA" id="ARBA00022801"/>
    </source>
</evidence>
<dbReference type="GO" id="GO:0003677">
    <property type="term" value="F:DNA binding"/>
    <property type="evidence" value="ECO:0007669"/>
    <property type="project" value="UniProtKB-UniRule"/>
</dbReference>
<dbReference type="InterPro" id="IPR027417">
    <property type="entry name" value="P-loop_NTPase"/>
</dbReference>
<dbReference type="NCBIfam" id="TIGR00665">
    <property type="entry name" value="DnaB"/>
    <property type="match status" value="1"/>
</dbReference>
<dbReference type="InterPro" id="IPR006141">
    <property type="entry name" value="Intein_N"/>
</dbReference>
<dbReference type="Gene3D" id="3.10.28.10">
    <property type="entry name" value="Homing endonucleases"/>
    <property type="match status" value="1"/>
</dbReference>
<dbReference type="SUPFAM" id="SSF51294">
    <property type="entry name" value="Hedgehog/intein (Hint) domain"/>
    <property type="match status" value="1"/>
</dbReference>
<dbReference type="Pfam" id="PF00772">
    <property type="entry name" value="DnaB"/>
    <property type="match status" value="1"/>
</dbReference>
<dbReference type="InterPro" id="IPR016136">
    <property type="entry name" value="DNA_helicase_N/primase_C"/>
</dbReference>
<dbReference type="InterPro" id="IPR006142">
    <property type="entry name" value="INTEIN"/>
</dbReference>
<proteinExistence type="inferred from homology"/>
<evidence type="ECO:0000256" key="3">
    <source>
        <dbReference type="ARBA" id="ARBA00022705"/>
    </source>
</evidence>
<dbReference type="EMBL" id="CADCUR010000033">
    <property type="protein sequence ID" value="CAA9382094.1"/>
    <property type="molecule type" value="Genomic_DNA"/>
</dbReference>
<protein>
    <recommendedName>
        <fullName evidence="15 16">Replicative DNA helicase</fullName>
        <ecNumber evidence="15 16">5.6.2.3</ecNumber>
    </recommendedName>
</protein>
<feature type="region of interest" description="Disordered" evidence="17">
    <location>
        <begin position="1"/>
        <end position="21"/>
    </location>
</feature>
<sequence length="873" mass="98090">MATPFPETTREQFLERPLPSSPDSERVILGAILLDNELITQAIEQISPEDFYSPNNRRIFKAMTTLFEKGERIDPILIGEELKKDGSIDSIGGVATITNLTYGLPHFSDIFDYTKVVKDKAMTRNLIKVCNQITSEALAEEEDAEMILDHAEQLIFALADEKTRQGFSHVQPIAETVLAKVQEFAKRESHALTGLSTGFRDLDEKTSGLQPSDLIIVAARPSMGKCLEANSLVVLGDGSAATIEEICKRKSAKLLTLKEDYKFKQIEASDFIDDGIKPVFRVTTKLGREIETTITHPFLTIGGWQKLEELKVGNKIAVPRIINVFGQNEWRECEVKILGYLLGDGCLTKHSPEFTVGKVNLKNDFVESINDFGGVETVQSNSFDRTFAFRIRKVGGKTRGINALTVWLKTLDVYGCDSHQKFIPKEVFTLKKELVAVFLNRLFATDGWASVLTTEQVQLGYASVSEKMIRQVQHLLLRFGVIAKLKKRAVKYKDGRNTAWQIDITDALSIRTFIREIGIYGKEAALELALEKLENRNYQTNGDLIPIEIWENIEQSKGAESWSSLAKRAEIKGHTNIHVGKRAPTRGRLGNLATALENETLHNLAQSEVYWDEIVSIEYAGEKQVYDLTIPETHNFVANDICVHNTALCLTLAQNAAIIENAVVAVFSLEMSKEQLVMRMLSSEARVDAHRFRTGYLTRDEWGRLAESIGTLSNARIFIDDTPGISVLEMRAKTRRLFTEQKKLDLIVVDYMQLMSGGKRTESRQQEVSQISRELKGLAKEMNVPIIALSQLSRAPEARNPPKPMMSDLRESGSIEQDADVVAFIYREDYYKPSEENAGIAELLIAKQRNGPTGTVKLAFLKEFTRFENYFGE</sequence>
<keyword evidence="3 16" id="KW-0235">DNA replication</keyword>
<comment type="catalytic activity">
    <reaction evidence="14 16">
        <text>ATP + H2O = ADP + phosphate + H(+)</text>
        <dbReference type="Rhea" id="RHEA:13065"/>
        <dbReference type="ChEBI" id="CHEBI:15377"/>
        <dbReference type="ChEBI" id="CHEBI:15378"/>
        <dbReference type="ChEBI" id="CHEBI:30616"/>
        <dbReference type="ChEBI" id="CHEBI:43474"/>
        <dbReference type="ChEBI" id="CHEBI:456216"/>
        <dbReference type="EC" id="5.6.2.3"/>
    </reaction>
</comment>
<keyword evidence="12" id="KW-0413">Isomerase</keyword>
<dbReference type="CDD" id="cd00081">
    <property type="entry name" value="Hint"/>
    <property type="match status" value="2"/>
</dbReference>
<evidence type="ECO:0000313" key="20">
    <source>
        <dbReference type="EMBL" id="CAA9382094.1"/>
    </source>
</evidence>
<dbReference type="InterPro" id="IPR036844">
    <property type="entry name" value="Hint_dom_sf"/>
</dbReference>
<dbReference type="InterPro" id="IPR003586">
    <property type="entry name" value="Hint_dom_C"/>
</dbReference>
<evidence type="ECO:0000256" key="14">
    <source>
        <dbReference type="ARBA" id="ARBA00048954"/>
    </source>
</evidence>
<dbReference type="GO" id="GO:0043139">
    <property type="term" value="F:5'-3' DNA helicase activity"/>
    <property type="evidence" value="ECO:0007669"/>
    <property type="project" value="UniProtKB-EC"/>
</dbReference>
<keyword evidence="4" id="KW-0677">Repeat</keyword>
<dbReference type="SMART" id="SM00306">
    <property type="entry name" value="HintN"/>
    <property type="match status" value="1"/>
</dbReference>
<comment type="similarity">
    <text evidence="1 16">Belongs to the helicase family. DnaB subfamily.</text>
</comment>
<dbReference type="Gene3D" id="1.10.860.10">
    <property type="entry name" value="DNAb Helicase, Chain A"/>
    <property type="match status" value="1"/>
</dbReference>
<keyword evidence="9 16" id="KW-0067">ATP-binding</keyword>
<evidence type="ECO:0000256" key="16">
    <source>
        <dbReference type="RuleBase" id="RU362085"/>
    </source>
</evidence>
<evidence type="ECO:0000259" key="18">
    <source>
        <dbReference type="PROSITE" id="PS50819"/>
    </source>
</evidence>
<evidence type="ECO:0000256" key="13">
    <source>
        <dbReference type="ARBA" id="ARBA00044940"/>
    </source>
</evidence>
<evidence type="ECO:0000256" key="2">
    <source>
        <dbReference type="ARBA" id="ARBA00022515"/>
    </source>
</evidence>
<dbReference type="EC" id="5.6.2.3" evidence="15 16"/>
<dbReference type="GO" id="GO:0005524">
    <property type="term" value="F:ATP binding"/>
    <property type="evidence" value="ECO:0007669"/>
    <property type="project" value="UniProtKB-UniRule"/>
</dbReference>
<evidence type="ECO:0000256" key="5">
    <source>
        <dbReference type="ARBA" id="ARBA00022741"/>
    </source>
</evidence>
<dbReference type="InterPro" id="IPR030934">
    <property type="entry name" value="Intein_C"/>
</dbReference>
<reference evidence="20" key="1">
    <citation type="submission" date="2020-02" db="EMBL/GenBank/DDBJ databases">
        <authorList>
            <person name="Meier V. D."/>
        </authorList>
    </citation>
    <scope>NUCLEOTIDE SEQUENCE</scope>
    <source>
        <strain evidence="20">AVDCRST_MAG74</strain>
    </source>
</reference>
<dbReference type="PROSITE" id="PS50819">
    <property type="entry name" value="INTEIN_ENDONUCLEASE"/>
    <property type="match status" value="1"/>
</dbReference>
<keyword evidence="5 16" id="KW-0547">Nucleotide-binding</keyword>
<dbReference type="SUPFAM" id="SSF52540">
    <property type="entry name" value="P-loop containing nucleoside triphosphate hydrolases"/>
    <property type="match status" value="1"/>
</dbReference>
<dbReference type="InterPro" id="IPR027434">
    <property type="entry name" value="Homing_endonucl"/>
</dbReference>
<dbReference type="InterPro" id="IPR004042">
    <property type="entry name" value="Intein_endonuc_central"/>
</dbReference>
<accession>A0A6J4NCI6</accession>
<evidence type="ECO:0000256" key="10">
    <source>
        <dbReference type="ARBA" id="ARBA00023000"/>
    </source>
</evidence>
<dbReference type="InterPro" id="IPR036185">
    <property type="entry name" value="DNA_heli_DnaB-like_N_sf"/>
</dbReference>
<dbReference type="NCBIfam" id="TIGR01445">
    <property type="entry name" value="intein_Nterm"/>
    <property type="match status" value="1"/>
</dbReference>
<dbReference type="InterPro" id="IPR007692">
    <property type="entry name" value="DNA_helicase_DnaB"/>
</dbReference>
<comment type="function">
    <text evidence="13 16">The intein is an endonuclease.</text>
</comment>
<keyword evidence="2 16" id="KW-0639">Primosome</keyword>
<name>A0A6J4NCI6_9BACT</name>
<dbReference type="GO" id="GO:0004519">
    <property type="term" value="F:endonuclease activity"/>
    <property type="evidence" value="ECO:0007669"/>
    <property type="project" value="InterPro"/>
</dbReference>
<evidence type="ECO:0000256" key="17">
    <source>
        <dbReference type="SAM" id="MobiDB-lite"/>
    </source>
</evidence>
<dbReference type="AlphaFoldDB" id="A0A6J4NCI6"/>
<dbReference type="InterPro" id="IPR003587">
    <property type="entry name" value="Hint_dom_N"/>
</dbReference>
<dbReference type="GO" id="GO:0006269">
    <property type="term" value="P:DNA replication, synthesis of primer"/>
    <property type="evidence" value="ECO:0007669"/>
    <property type="project" value="UniProtKB-UniRule"/>
</dbReference>
<dbReference type="NCBIfam" id="TIGR01443">
    <property type="entry name" value="intein_Cterm"/>
    <property type="match status" value="1"/>
</dbReference>
<keyword evidence="6 16" id="KW-0378">Hydrolase</keyword>
<evidence type="ECO:0000256" key="8">
    <source>
        <dbReference type="ARBA" id="ARBA00022813"/>
    </source>
</evidence>
<dbReference type="PROSITE" id="PS51199">
    <property type="entry name" value="SF4_HELICASE"/>
    <property type="match status" value="2"/>
</dbReference>
<dbReference type="PROSITE" id="PS50818">
    <property type="entry name" value="INTEIN_C_TER"/>
    <property type="match status" value="1"/>
</dbReference>
<dbReference type="CDD" id="cd00984">
    <property type="entry name" value="DnaB_C"/>
    <property type="match status" value="1"/>
</dbReference>
<gene>
    <name evidence="20" type="ORF">AVDCRST_MAG74-590</name>
</gene>
<comment type="function">
    <text evidence="16">The main replicative DNA helicase, it participates in initiation and elongation during chromosome replication. Travels ahead of the DNA replisome, separating dsDNA into templates for DNA synthesis. A processive ATP-dependent 5'-3' DNA helicase it has DNA-dependent ATPase activity.</text>
</comment>
<feature type="domain" description="DOD-type homing endonuclease" evidence="18">
    <location>
        <begin position="337"/>
        <end position="481"/>
    </location>
</feature>
<evidence type="ECO:0000256" key="11">
    <source>
        <dbReference type="ARBA" id="ARBA00023125"/>
    </source>
</evidence>
<dbReference type="Pfam" id="PF03796">
    <property type="entry name" value="DnaB_C"/>
    <property type="match status" value="2"/>
</dbReference>
<dbReference type="InterPro" id="IPR004860">
    <property type="entry name" value="LAGLIDADG_dom"/>
</dbReference>
<feature type="domain" description="SF4 helicase" evidence="19">
    <location>
        <begin position="188"/>
        <end position="225"/>
    </location>
</feature>
<organism evidence="20">
    <name type="scientific">uncultured Pyrinomonadaceae bacterium</name>
    <dbReference type="NCBI Taxonomy" id="2283094"/>
    <lineage>
        <taxon>Bacteria</taxon>
        <taxon>Pseudomonadati</taxon>
        <taxon>Acidobacteriota</taxon>
        <taxon>Blastocatellia</taxon>
        <taxon>Blastocatellales</taxon>
        <taxon>Pyrinomonadaceae</taxon>
        <taxon>environmental samples</taxon>
    </lineage>
</organism>
<keyword evidence="11 16" id="KW-0238">DNA-binding</keyword>
<keyword evidence="8" id="KW-0068">Autocatalytic cleavage</keyword>
<dbReference type="InterPro" id="IPR007694">
    <property type="entry name" value="DNA_helicase_DnaB-like_C"/>
</dbReference>
<dbReference type="SUPFAM" id="SSF48024">
    <property type="entry name" value="N-terminal domain of DnaB helicase"/>
    <property type="match status" value="1"/>
</dbReference>
<dbReference type="PANTHER" id="PTHR30153:SF2">
    <property type="entry name" value="REPLICATIVE DNA HELICASE"/>
    <property type="match status" value="1"/>
</dbReference>
<evidence type="ECO:0000256" key="7">
    <source>
        <dbReference type="ARBA" id="ARBA00022806"/>
    </source>
</evidence>
<dbReference type="PROSITE" id="PS50817">
    <property type="entry name" value="INTEIN_N_TER"/>
    <property type="match status" value="1"/>
</dbReference>
<evidence type="ECO:0000256" key="12">
    <source>
        <dbReference type="ARBA" id="ARBA00023235"/>
    </source>
</evidence>
<dbReference type="Pfam" id="PF14528">
    <property type="entry name" value="LAGLIDADG_3"/>
    <property type="match status" value="1"/>
</dbReference>
<dbReference type="SUPFAM" id="SSF55608">
    <property type="entry name" value="Homing endonucleases"/>
    <property type="match status" value="1"/>
</dbReference>
<dbReference type="Gene3D" id="2.170.16.10">
    <property type="entry name" value="Hedgehog/Intein (Hint) domain"/>
    <property type="match status" value="2"/>
</dbReference>
<dbReference type="Gene3D" id="3.40.50.300">
    <property type="entry name" value="P-loop containing nucleotide triphosphate hydrolases"/>
    <property type="match status" value="2"/>
</dbReference>
<feature type="domain" description="SF4 helicase" evidence="19">
    <location>
        <begin position="646"/>
        <end position="873"/>
    </location>
</feature>
<dbReference type="GO" id="GO:0005829">
    <property type="term" value="C:cytosol"/>
    <property type="evidence" value="ECO:0007669"/>
    <property type="project" value="TreeGrafter"/>
</dbReference>
<dbReference type="PANTHER" id="PTHR30153">
    <property type="entry name" value="REPLICATIVE DNA HELICASE DNAB"/>
    <property type="match status" value="1"/>
</dbReference>